<accession>A0A560CSJ7</accession>
<reference evidence="1 2" key="1">
    <citation type="submission" date="2019-06" db="EMBL/GenBank/DDBJ databases">
        <title>Genomic Encyclopedia of Type Strains, Phase IV (KMG-V): Genome sequencing to study the core and pangenomes of soil and plant-associated prokaryotes.</title>
        <authorList>
            <person name="Whitman W."/>
        </authorList>
    </citation>
    <scope>NUCLEOTIDE SEQUENCE [LARGE SCALE GENOMIC DNA]</scope>
    <source>
        <strain evidence="1 2">BR 11650</strain>
    </source>
</reference>
<dbReference type="SUPFAM" id="SSF50118">
    <property type="entry name" value="Cell growth inhibitor/plasmid maintenance toxic component"/>
    <property type="match status" value="1"/>
</dbReference>
<dbReference type="Gene3D" id="2.30.30.110">
    <property type="match status" value="1"/>
</dbReference>
<protein>
    <submittedName>
        <fullName evidence="1">mRNA interferase MazF</fullName>
    </submittedName>
</protein>
<dbReference type="AlphaFoldDB" id="A0A560CSJ7"/>
<evidence type="ECO:0000313" key="1">
    <source>
        <dbReference type="EMBL" id="TWA87821.1"/>
    </source>
</evidence>
<dbReference type="InterPro" id="IPR003477">
    <property type="entry name" value="PemK-like"/>
</dbReference>
<dbReference type="Pfam" id="PF02452">
    <property type="entry name" value="PemK_toxin"/>
    <property type="match status" value="1"/>
</dbReference>
<dbReference type="GO" id="GO:0003677">
    <property type="term" value="F:DNA binding"/>
    <property type="evidence" value="ECO:0007669"/>
    <property type="project" value="InterPro"/>
</dbReference>
<dbReference type="Proteomes" id="UP000318529">
    <property type="component" value="Unassembled WGS sequence"/>
</dbReference>
<gene>
    <name evidence="1" type="ORF">FBZ83_101687</name>
</gene>
<organism evidence="1 2">
    <name type="scientific">Azospirillum brasilense</name>
    <dbReference type="NCBI Taxonomy" id="192"/>
    <lineage>
        <taxon>Bacteria</taxon>
        <taxon>Pseudomonadati</taxon>
        <taxon>Pseudomonadota</taxon>
        <taxon>Alphaproteobacteria</taxon>
        <taxon>Rhodospirillales</taxon>
        <taxon>Azospirillaceae</taxon>
        <taxon>Azospirillum</taxon>
    </lineage>
</organism>
<name>A0A560CSJ7_AZOBR</name>
<dbReference type="EMBL" id="VITH01000001">
    <property type="protein sequence ID" value="TWA87821.1"/>
    <property type="molecule type" value="Genomic_DNA"/>
</dbReference>
<comment type="caution">
    <text evidence="1">The sequence shown here is derived from an EMBL/GenBank/DDBJ whole genome shotgun (WGS) entry which is preliminary data.</text>
</comment>
<dbReference type="InterPro" id="IPR011067">
    <property type="entry name" value="Plasmid_toxin/cell-grow_inhib"/>
</dbReference>
<dbReference type="RefSeq" id="WP_145681065.1">
    <property type="nucleotide sequence ID" value="NZ_VITH01000001.1"/>
</dbReference>
<proteinExistence type="predicted"/>
<evidence type="ECO:0000313" key="2">
    <source>
        <dbReference type="Proteomes" id="UP000318529"/>
    </source>
</evidence>
<sequence length="111" mass="12239">MKISFGDVLLARFPYTDLTGDKRRPVLVLSANNDGEDIVVCAITSRPHTGPYDIPVAPTADNGLKSLSRVQFDKVATLERSIVAGRLGRLPEVFMNDHKSLFFTLFGFQQG</sequence>